<dbReference type="EMBL" id="QEAQ01000329">
    <property type="protein sequence ID" value="TPX52750.1"/>
    <property type="molecule type" value="Genomic_DNA"/>
</dbReference>
<reference evidence="2 3" key="1">
    <citation type="journal article" date="2019" name="Sci. Rep.">
        <title>Comparative genomics of chytrid fungi reveal insights into the obligate biotrophic and pathogenic lifestyle of Synchytrium endobioticum.</title>
        <authorList>
            <person name="van de Vossenberg B.T.L.H."/>
            <person name="Warris S."/>
            <person name="Nguyen H.D.T."/>
            <person name="van Gent-Pelzer M.P.E."/>
            <person name="Joly D.L."/>
            <person name="van de Geest H.C."/>
            <person name="Bonants P.J.M."/>
            <person name="Smith D.S."/>
            <person name="Levesque C.A."/>
            <person name="van der Lee T.A.J."/>
        </authorList>
    </citation>
    <scope>NUCLEOTIDE SEQUENCE [LARGE SCALE GENOMIC DNA]</scope>
    <source>
        <strain evidence="2 3">CBS 809.83</strain>
    </source>
</reference>
<evidence type="ECO:0000256" key="1">
    <source>
        <dbReference type="SAM" id="MobiDB-lite"/>
    </source>
</evidence>
<sequence>MSIQDQARSGWSTPTLQGSARCERF</sequence>
<comment type="caution">
    <text evidence="2">The sequence shown here is derived from an EMBL/GenBank/DDBJ whole genome shotgun (WGS) entry which is preliminary data.</text>
</comment>
<organism evidence="2 3">
    <name type="scientific">Powellomyces hirtus</name>
    <dbReference type="NCBI Taxonomy" id="109895"/>
    <lineage>
        <taxon>Eukaryota</taxon>
        <taxon>Fungi</taxon>
        <taxon>Fungi incertae sedis</taxon>
        <taxon>Chytridiomycota</taxon>
        <taxon>Chytridiomycota incertae sedis</taxon>
        <taxon>Chytridiomycetes</taxon>
        <taxon>Spizellomycetales</taxon>
        <taxon>Powellomycetaceae</taxon>
        <taxon>Powellomyces</taxon>
    </lineage>
</organism>
<name>A0A507DPD7_9FUNG</name>
<dbReference type="AlphaFoldDB" id="A0A507DPD7"/>
<proteinExistence type="predicted"/>
<feature type="region of interest" description="Disordered" evidence="1">
    <location>
        <begin position="1"/>
        <end position="25"/>
    </location>
</feature>
<evidence type="ECO:0000313" key="2">
    <source>
        <dbReference type="EMBL" id="TPX52750.1"/>
    </source>
</evidence>
<keyword evidence="3" id="KW-1185">Reference proteome</keyword>
<protein>
    <submittedName>
        <fullName evidence="2">Uncharacterized protein</fullName>
    </submittedName>
</protein>
<evidence type="ECO:0000313" key="3">
    <source>
        <dbReference type="Proteomes" id="UP000318582"/>
    </source>
</evidence>
<gene>
    <name evidence="2" type="ORF">PhCBS80983_g06454</name>
</gene>
<feature type="compositionally biased region" description="Polar residues" evidence="1">
    <location>
        <begin position="1"/>
        <end position="18"/>
    </location>
</feature>
<dbReference type="Proteomes" id="UP000318582">
    <property type="component" value="Unassembled WGS sequence"/>
</dbReference>
<accession>A0A507DPD7</accession>